<organism evidence="2">
    <name type="scientific">uncultured Sphingomonas sp</name>
    <dbReference type="NCBI Taxonomy" id="158754"/>
    <lineage>
        <taxon>Bacteria</taxon>
        <taxon>Pseudomonadati</taxon>
        <taxon>Pseudomonadota</taxon>
        <taxon>Alphaproteobacteria</taxon>
        <taxon>Sphingomonadales</taxon>
        <taxon>Sphingomonadaceae</taxon>
        <taxon>Sphingomonas</taxon>
        <taxon>environmental samples</taxon>
    </lineage>
</organism>
<name>A0A6J4TR13_9SPHN</name>
<sequence length="126" mass="14467">DRPSKEPDPTSRTRPKRHQRQRPHLRWLGPQPDGHCGGHRRLPPGQWIGRDCGDRTDGVYRTDRIARSDFRLRRGGAGRPHLHGDPDRSGRPPRPRAAAGQGDRRIVHLRRTRLTEPSARRGPDRL</sequence>
<dbReference type="EMBL" id="CADCWB010000221">
    <property type="protein sequence ID" value="CAA9530065.1"/>
    <property type="molecule type" value="Genomic_DNA"/>
</dbReference>
<feature type="compositionally biased region" description="Basic residues" evidence="1">
    <location>
        <begin position="13"/>
        <end position="25"/>
    </location>
</feature>
<keyword evidence="2" id="KW-0378">Hydrolase</keyword>
<feature type="region of interest" description="Disordered" evidence="1">
    <location>
        <begin position="71"/>
        <end position="126"/>
    </location>
</feature>
<feature type="non-terminal residue" evidence="2">
    <location>
        <position position="1"/>
    </location>
</feature>
<protein>
    <submittedName>
        <fullName evidence="2">Cytosolic long-chain acyl-CoA thioester hydrolase family protein</fullName>
    </submittedName>
</protein>
<feature type="region of interest" description="Disordered" evidence="1">
    <location>
        <begin position="1"/>
        <end position="58"/>
    </location>
</feature>
<evidence type="ECO:0000313" key="2">
    <source>
        <dbReference type="EMBL" id="CAA9530065.1"/>
    </source>
</evidence>
<reference evidence="2" key="1">
    <citation type="submission" date="2020-02" db="EMBL/GenBank/DDBJ databases">
        <authorList>
            <person name="Meier V. D."/>
        </authorList>
    </citation>
    <scope>NUCLEOTIDE SEQUENCE</scope>
    <source>
        <strain evidence="2">AVDCRST_MAG62</strain>
    </source>
</reference>
<evidence type="ECO:0000256" key="1">
    <source>
        <dbReference type="SAM" id="MobiDB-lite"/>
    </source>
</evidence>
<gene>
    <name evidence="2" type="ORF">AVDCRST_MAG62-1787</name>
</gene>
<feature type="compositionally biased region" description="Basic and acidic residues" evidence="1">
    <location>
        <begin position="1"/>
        <end position="11"/>
    </location>
</feature>
<dbReference type="GO" id="GO:0016787">
    <property type="term" value="F:hydrolase activity"/>
    <property type="evidence" value="ECO:0007669"/>
    <property type="project" value="UniProtKB-KW"/>
</dbReference>
<feature type="non-terminal residue" evidence="2">
    <location>
        <position position="126"/>
    </location>
</feature>
<dbReference type="AlphaFoldDB" id="A0A6J4TR13"/>
<proteinExistence type="predicted"/>
<accession>A0A6J4TR13</accession>